<proteinExistence type="predicted"/>
<evidence type="ECO:0000256" key="2">
    <source>
        <dbReference type="ARBA" id="ARBA00022475"/>
    </source>
</evidence>
<protein>
    <recommendedName>
        <fullName evidence="9">Lysylphosphatidylglycerol synthase TM region</fullName>
    </recommendedName>
</protein>
<comment type="subcellular location">
    <subcellularLocation>
        <location evidence="1">Cell membrane</location>
        <topology evidence="1">Multi-pass membrane protein</topology>
    </subcellularLocation>
</comment>
<evidence type="ECO:0000313" key="7">
    <source>
        <dbReference type="EMBL" id="SHF52431.1"/>
    </source>
</evidence>
<dbReference type="PANTHER" id="PTHR39087:SF2">
    <property type="entry name" value="UPF0104 MEMBRANE PROTEIN MJ1595"/>
    <property type="match status" value="1"/>
</dbReference>
<accession>A0A1M5CCJ3</accession>
<dbReference type="STRING" id="1346286.SAMN05444362_107117"/>
<evidence type="ECO:0000313" key="8">
    <source>
        <dbReference type="Proteomes" id="UP000184480"/>
    </source>
</evidence>
<keyword evidence="5 6" id="KW-0472">Membrane</keyword>
<dbReference type="Pfam" id="PF03706">
    <property type="entry name" value="LPG_synthase_TM"/>
    <property type="match status" value="1"/>
</dbReference>
<dbReference type="PANTHER" id="PTHR39087">
    <property type="entry name" value="UPF0104 MEMBRANE PROTEIN MJ1595"/>
    <property type="match status" value="1"/>
</dbReference>
<organism evidence="7 8">
    <name type="scientific">Dysgonomonas macrotermitis</name>
    <dbReference type="NCBI Taxonomy" id="1346286"/>
    <lineage>
        <taxon>Bacteria</taxon>
        <taxon>Pseudomonadati</taxon>
        <taxon>Bacteroidota</taxon>
        <taxon>Bacteroidia</taxon>
        <taxon>Bacteroidales</taxon>
        <taxon>Dysgonomonadaceae</taxon>
        <taxon>Dysgonomonas</taxon>
    </lineage>
</organism>
<keyword evidence="4 6" id="KW-1133">Transmembrane helix</keyword>
<evidence type="ECO:0000256" key="4">
    <source>
        <dbReference type="ARBA" id="ARBA00022989"/>
    </source>
</evidence>
<evidence type="ECO:0000256" key="3">
    <source>
        <dbReference type="ARBA" id="ARBA00022692"/>
    </source>
</evidence>
<sequence length="339" mass="37655">MENTTTQAEGTRKKESLISKALKITIPLILGVVILWFLYRDTDFDKMWLTIKDANFGILALSLIFGPLGNTIRGIRWQLLMEPLGYKPSRSTLIYSVLGSYAVNIAIPRGGEVWRCAVVAKGENIPFTKVIGSMLLDRVADTCTVACVILLACCFNVEVFLSYIQENQALSASIEKLFASPWLIGSIMGIIVLLVLTFTVFKENKIVKKISGLLIGLWNDMKAIFKMKQKGLFLFYTFSIWASYFLYFYITFYAFDFTRHLGFTAGLIAFALSSLSMAIPTNGGMGVWHAAVVLSLGLYGVTKNSGEAFAFAVFAIQSLWIVVCGLFSMFALSLKDSKK</sequence>
<dbReference type="InterPro" id="IPR022791">
    <property type="entry name" value="L-PG_synthase/AglD"/>
</dbReference>
<dbReference type="NCBIfam" id="TIGR00374">
    <property type="entry name" value="flippase-like domain"/>
    <property type="match status" value="1"/>
</dbReference>
<feature type="transmembrane region" description="Helical" evidence="6">
    <location>
        <begin position="54"/>
        <end position="72"/>
    </location>
</feature>
<keyword evidence="2" id="KW-1003">Cell membrane</keyword>
<keyword evidence="3 6" id="KW-0812">Transmembrane</keyword>
<dbReference type="Proteomes" id="UP000184480">
    <property type="component" value="Unassembled WGS sequence"/>
</dbReference>
<dbReference type="AlphaFoldDB" id="A0A1M5CCJ3"/>
<evidence type="ECO:0000256" key="5">
    <source>
        <dbReference type="ARBA" id="ARBA00023136"/>
    </source>
</evidence>
<feature type="transmembrane region" description="Helical" evidence="6">
    <location>
        <begin position="231"/>
        <end position="255"/>
    </location>
</feature>
<evidence type="ECO:0008006" key="9">
    <source>
        <dbReference type="Google" id="ProtNLM"/>
    </source>
</evidence>
<keyword evidence="8" id="KW-1185">Reference proteome</keyword>
<dbReference type="OrthoDB" id="9812094at2"/>
<evidence type="ECO:0000256" key="1">
    <source>
        <dbReference type="ARBA" id="ARBA00004651"/>
    </source>
</evidence>
<evidence type="ECO:0000256" key="6">
    <source>
        <dbReference type="SAM" id="Phobius"/>
    </source>
</evidence>
<feature type="transmembrane region" description="Helical" evidence="6">
    <location>
        <begin position="286"/>
        <end position="302"/>
    </location>
</feature>
<feature type="transmembrane region" description="Helical" evidence="6">
    <location>
        <begin position="139"/>
        <end position="161"/>
    </location>
</feature>
<gene>
    <name evidence="7" type="ORF">SAMN05444362_107117</name>
</gene>
<reference evidence="8" key="1">
    <citation type="submission" date="2016-11" db="EMBL/GenBank/DDBJ databases">
        <authorList>
            <person name="Varghese N."/>
            <person name="Submissions S."/>
        </authorList>
    </citation>
    <scope>NUCLEOTIDE SEQUENCE [LARGE SCALE GENOMIC DNA]</scope>
    <source>
        <strain evidence="8">DSM 27370</strain>
    </source>
</reference>
<feature type="transmembrane region" description="Helical" evidence="6">
    <location>
        <begin position="181"/>
        <end position="201"/>
    </location>
</feature>
<dbReference type="EMBL" id="FQUC01000007">
    <property type="protein sequence ID" value="SHF52431.1"/>
    <property type="molecule type" value="Genomic_DNA"/>
</dbReference>
<dbReference type="GO" id="GO:0005886">
    <property type="term" value="C:plasma membrane"/>
    <property type="evidence" value="ECO:0007669"/>
    <property type="project" value="UniProtKB-SubCell"/>
</dbReference>
<dbReference type="RefSeq" id="WP_062179524.1">
    <property type="nucleotide sequence ID" value="NZ_BBXL01000007.1"/>
</dbReference>
<feature type="transmembrane region" description="Helical" evidence="6">
    <location>
        <begin position="308"/>
        <end position="334"/>
    </location>
</feature>
<name>A0A1M5CCJ3_9BACT</name>
<feature type="transmembrane region" description="Helical" evidence="6">
    <location>
        <begin position="21"/>
        <end position="39"/>
    </location>
</feature>